<organism evidence="4 5">
    <name type="scientific">Phytohabitans maris</name>
    <dbReference type="NCBI Taxonomy" id="3071409"/>
    <lineage>
        <taxon>Bacteria</taxon>
        <taxon>Bacillati</taxon>
        <taxon>Actinomycetota</taxon>
        <taxon>Actinomycetes</taxon>
        <taxon>Micromonosporales</taxon>
        <taxon>Micromonosporaceae</taxon>
    </lineage>
</organism>
<evidence type="ECO:0000313" key="5">
    <source>
        <dbReference type="Proteomes" id="UP001230908"/>
    </source>
</evidence>
<gene>
    <name evidence="4" type="ORF">RB614_40235</name>
</gene>
<protein>
    <submittedName>
        <fullName evidence="4">Type II restriction endonuclease</fullName>
    </submittedName>
</protein>
<evidence type="ECO:0000313" key="4">
    <source>
        <dbReference type="EMBL" id="MDQ7910741.1"/>
    </source>
</evidence>
<dbReference type="InterPro" id="IPR037057">
    <property type="entry name" value="DNA_rep_MutH/T2_RE_sf"/>
</dbReference>
<dbReference type="EMBL" id="JAVHUY010000062">
    <property type="protein sequence ID" value="MDQ7910741.1"/>
    <property type="molecule type" value="Genomic_DNA"/>
</dbReference>
<dbReference type="RefSeq" id="WP_308717984.1">
    <property type="nucleotide sequence ID" value="NZ_JAVHUY010000062.1"/>
</dbReference>
<evidence type="ECO:0000256" key="1">
    <source>
        <dbReference type="ARBA" id="ARBA00022722"/>
    </source>
</evidence>
<dbReference type="Proteomes" id="UP001230908">
    <property type="component" value="Unassembled WGS sequence"/>
</dbReference>
<name>A0ABU0ZUL8_9ACTN</name>
<keyword evidence="5" id="KW-1185">Reference proteome</keyword>
<keyword evidence="3" id="KW-0378">Hydrolase</keyword>
<dbReference type="Pfam" id="PF09233">
    <property type="entry name" value="Endonuc-EcoRV"/>
    <property type="match status" value="1"/>
</dbReference>
<keyword evidence="2 4" id="KW-0255">Endonuclease</keyword>
<keyword evidence="1" id="KW-0540">Nuclease</keyword>
<accession>A0ABU0ZUL8</accession>
<dbReference type="Gene3D" id="3.40.600.10">
    <property type="entry name" value="DNA mismatch repair MutH/Restriction endonuclease, type II"/>
    <property type="match status" value="1"/>
</dbReference>
<dbReference type="GO" id="GO:0004519">
    <property type="term" value="F:endonuclease activity"/>
    <property type="evidence" value="ECO:0007669"/>
    <property type="project" value="UniProtKB-KW"/>
</dbReference>
<dbReference type="InterPro" id="IPR011335">
    <property type="entry name" value="Restrct_endonuc-II-like"/>
</dbReference>
<evidence type="ECO:0000256" key="3">
    <source>
        <dbReference type="ARBA" id="ARBA00022801"/>
    </source>
</evidence>
<proteinExistence type="predicted"/>
<dbReference type="SUPFAM" id="SSF52980">
    <property type="entry name" value="Restriction endonuclease-like"/>
    <property type="match status" value="1"/>
</dbReference>
<sequence>MLDLEQWLRGQCQDYRFDLRGVFRRDSEMAVWPVHAADAAELEARLASGGHILPLPKEPAALANVLEVSIVDFVLTRLRQIDGAEASRGSERGYPDLEISGAAFGGGFHAIDVKCARRSASGNTTQSAITLYTGNTYFRHPTLHWPGVPRPFDDYVSHLDLIAIYTLRPDLPHRVDDLEIIVQEPWRIASRSRSSKTREYIGAVKNIDDLRLGRGAFETPAAFYGYWRRFHFTISQEVQRQYELALEATRQELAAYRAASEGTSTTEGRSI</sequence>
<reference evidence="4 5" key="1">
    <citation type="submission" date="2023-08" db="EMBL/GenBank/DDBJ databases">
        <title>Phytohabitans sansha sp. nov., isolated from marine sediment.</title>
        <authorList>
            <person name="Zhao Y."/>
            <person name="Yi K."/>
        </authorList>
    </citation>
    <scope>NUCLEOTIDE SEQUENCE [LARGE SCALE GENOMIC DNA]</scope>
    <source>
        <strain evidence="4 5">ZYX-F-186</strain>
    </source>
</reference>
<dbReference type="InterPro" id="IPR015314">
    <property type="entry name" value="Restrct_endonuc_II_EcoRV"/>
</dbReference>
<evidence type="ECO:0000256" key="2">
    <source>
        <dbReference type="ARBA" id="ARBA00022759"/>
    </source>
</evidence>
<comment type="caution">
    <text evidence="4">The sequence shown here is derived from an EMBL/GenBank/DDBJ whole genome shotgun (WGS) entry which is preliminary data.</text>
</comment>